<reference evidence="2 3" key="1">
    <citation type="journal article" date="2015" name="Int. J. Syst. Evol. Microbiol.">
        <title>Tumebacillus algifaecis sp. nov., isolated from decomposing algal scum.</title>
        <authorList>
            <person name="Wu Y.F."/>
            <person name="Zhang B."/>
            <person name="Xing P."/>
            <person name="Wu Q.L."/>
            <person name="Liu S.J."/>
        </authorList>
    </citation>
    <scope>NUCLEOTIDE SEQUENCE [LARGE SCALE GENOMIC DNA]</scope>
    <source>
        <strain evidence="2 3">THMBR28</strain>
    </source>
</reference>
<dbReference type="KEGG" id="tab:CIG75_00770"/>
<keyword evidence="1" id="KW-0472">Membrane</keyword>
<dbReference type="Proteomes" id="UP000214688">
    <property type="component" value="Chromosome"/>
</dbReference>
<evidence type="ECO:0000256" key="1">
    <source>
        <dbReference type="SAM" id="Phobius"/>
    </source>
</evidence>
<dbReference type="InterPro" id="IPR025945">
    <property type="entry name" value="DHHW"/>
</dbReference>
<dbReference type="AlphaFoldDB" id="A0A223CWH6"/>
<feature type="transmembrane region" description="Helical" evidence="1">
    <location>
        <begin position="7"/>
        <end position="29"/>
    </location>
</feature>
<sequence length="380" mass="43649">MKRWTDRLLVGGFIGTLYLLPLTFFFLPLQQFSDLENRYLQKVPQLSWESVWSKKYAEEAERFVTDHFPFRDRWVLVKSAVEQLRLQQENNGIYLGKDGYLFEKFATPDAAKVQQYGEAVTRFADRHPETNVTLMLAPTSVGLYANRLPWLAPVYPLDQVNQSVAKYVQGSVSFLNGFDFLTPHASEPIYYRTDHHWTTYGAYLAYAAYAQQMGWQPIAQQDFQIRTVSESFLGSYHTRGQFTGVTPDSIQVYTPSTPVATEMYIADTDETFTSLYDARALKKKDQYSYFLGGVHALMRITSQLEQKAIRQENLLVIKDSYAHSVIPFLALHIPDIHVIDIRYYNGNISDYLADNGIQNVLLLFNTATFVENTAILKVDD</sequence>
<accession>A0A223CWH6</accession>
<keyword evidence="1" id="KW-1133">Transmembrane helix</keyword>
<dbReference type="Pfam" id="PF14286">
    <property type="entry name" value="DHHW"/>
    <property type="match status" value="1"/>
</dbReference>
<keyword evidence="3" id="KW-1185">Reference proteome</keyword>
<dbReference type="OrthoDB" id="175771at2"/>
<protein>
    <recommendedName>
        <fullName evidence="4">AlgX/AlgJ SGNH hydrolase-like domain-containing protein</fullName>
    </recommendedName>
</protein>
<dbReference type="RefSeq" id="WP_094234911.1">
    <property type="nucleotide sequence ID" value="NZ_CP022657.1"/>
</dbReference>
<gene>
    <name evidence="2" type="ORF">CIG75_00770</name>
</gene>
<name>A0A223CWH6_9BACL</name>
<keyword evidence="1" id="KW-0812">Transmembrane</keyword>
<organism evidence="2 3">
    <name type="scientific">Tumebacillus algifaecis</name>
    <dbReference type="NCBI Taxonomy" id="1214604"/>
    <lineage>
        <taxon>Bacteria</taxon>
        <taxon>Bacillati</taxon>
        <taxon>Bacillota</taxon>
        <taxon>Bacilli</taxon>
        <taxon>Bacillales</taxon>
        <taxon>Alicyclobacillaceae</taxon>
        <taxon>Tumebacillus</taxon>
    </lineage>
</organism>
<evidence type="ECO:0000313" key="2">
    <source>
        <dbReference type="EMBL" id="ASS73651.1"/>
    </source>
</evidence>
<dbReference type="EMBL" id="CP022657">
    <property type="protein sequence ID" value="ASS73651.1"/>
    <property type="molecule type" value="Genomic_DNA"/>
</dbReference>
<evidence type="ECO:0008006" key="4">
    <source>
        <dbReference type="Google" id="ProtNLM"/>
    </source>
</evidence>
<evidence type="ECO:0000313" key="3">
    <source>
        <dbReference type="Proteomes" id="UP000214688"/>
    </source>
</evidence>
<proteinExistence type="predicted"/>